<reference evidence="1 2" key="1">
    <citation type="journal article" date="2018" name="Front. Plant Sci.">
        <title>Red Clover (Trifolium pratense) and Zigzag Clover (T. medium) - A Picture of Genomic Similarities and Differences.</title>
        <authorList>
            <person name="Dluhosova J."/>
            <person name="Istvanek J."/>
            <person name="Nedelnik J."/>
            <person name="Repkova J."/>
        </authorList>
    </citation>
    <scope>NUCLEOTIDE SEQUENCE [LARGE SCALE GENOMIC DNA]</scope>
    <source>
        <strain evidence="2">cv. 10/8</strain>
        <tissue evidence="1">Leaf</tissue>
    </source>
</reference>
<evidence type="ECO:0000313" key="1">
    <source>
        <dbReference type="EMBL" id="MCI69703.1"/>
    </source>
</evidence>
<protein>
    <submittedName>
        <fullName evidence="1">Uncharacterized protein</fullName>
    </submittedName>
</protein>
<organism evidence="1 2">
    <name type="scientific">Trifolium medium</name>
    <dbReference type="NCBI Taxonomy" id="97028"/>
    <lineage>
        <taxon>Eukaryota</taxon>
        <taxon>Viridiplantae</taxon>
        <taxon>Streptophyta</taxon>
        <taxon>Embryophyta</taxon>
        <taxon>Tracheophyta</taxon>
        <taxon>Spermatophyta</taxon>
        <taxon>Magnoliopsida</taxon>
        <taxon>eudicotyledons</taxon>
        <taxon>Gunneridae</taxon>
        <taxon>Pentapetalae</taxon>
        <taxon>rosids</taxon>
        <taxon>fabids</taxon>
        <taxon>Fabales</taxon>
        <taxon>Fabaceae</taxon>
        <taxon>Papilionoideae</taxon>
        <taxon>50 kb inversion clade</taxon>
        <taxon>NPAAA clade</taxon>
        <taxon>Hologalegina</taxon>
        <taxon>IRL clade</taxon>
        <taxon>Trifolieae</taxon>
        <taxon>Trifolium</taxon>
    </lineage>
</organism>
<comment type="caution">
    <text evidence="1">The sequence shown here is derived from an EMBL/GenBank/DDBJ whole genome shotgun (WGS) entry which is preliminary data.</text>
</comment>
<evidence type="ECO:0000313" key="2">
    <source>
        <dbReference type="Proteomes" id="UP000265520"/>
    </source>
</evidence>
<sequence length="75" mass="8485">MSREDRNGEVSDQNEDHRLIGVIQFSDMLASRVDDDILSLLEEATGTPKRLMKSNKSALLTIAMAVLMEEDLYEK</sequence>
<dbReference type="EMBL" id="LXQA010761383">
    <property type="protein sequence ID" value="MCI69703.1"/>
    <property type="molecule type" value="Genomic_DNA"/>
</dbReference>
<accession>A0A392U897</accession>
<name>A0A392U897_9FABA</name>
<dbReference type="AlphaFoldDB" id="A0A392U897"/>
<dbReference type="Proteomes" id="UP000265520">
    <property type="component" value="Unassembled WGS sequence"/>
</dbReference>
<keyword evidence="2" id="KW-1185">Reference proteome</keyword>
<proteinExistence type="predicted"/>